<dbReference type="Gene3D" id="3.40.50.2300">
    <property type="match status" value="1"/>
</dbReference>
<reference evidence="3" key="1">
    <citation type="submission" date="2016-10" db="EMBL/GenBank/DDBJ databases">
        <authorList>
            <person name="de Groot N.N."/>
        </authorList>
    </citation>
    <scope>NUCLEOTIDE SEQUENCE</scope>
</reference>
<dbReference type="SUPFAM" id="SSF52172">
    <property type="entry name" value="CheY-like"/>
    <property type="match status" value="1"/>
</dbReference>
<dbReference type="Gene3D" id="1.10.10.10">
    <property type="entry name" value="Winged helix-like DNA-binding domain superfamily/Winged helix DNA-binding domain"/>
    <property type="match status" value="1"/>
</dbReference>
<dbReference type="InterPro" id="IPR001789">
    <property type="entry name" value="Sig_transdc_resp-reg_receiver"/>
</dbReference>
<proteinExistence type="predicted"/>
<evidence type="ECO:0000259" key="2">
    <source>
        <dbReference type="PROSITE" id="PS50110"/>
    </source>
</evidence>
<dbReference type="Gene3D" id="6.10.250.690">
    <property type="match status" value="1"/>
</dbReference>
<dbReference type="Pfam" id="PF00072">
    <property type="entry name" value="Response_reg"/>
    <property type="match status" value="1"/>
</dbReference>
<dbReference type="PROSITE" id="PS50110">
    <property type="entry name" value="RESPONSE_REGULATORY"/>
    <property type="match status" value="1"/>
</dbReference>
<dbReference type="GO" id="GO:0032993">
    <property type="term" value="C:protein-DNA complex"/>
    <property type="evidence" value="ECO:0007669"/>
    <property type="project" value="TreeGrafter"/>
</dbReference>
<accession>A0A1W1CQ72</accession>
<dbReference type="InterPro" id="IPR039420">
    <property type="entry name" value="WalR-like"/>
</dbReference>
<evidence type="ECO:0000313" key="3">
    <source>
        <dbReference type="EMBL" id="SFV67811.1"/>
    </source>
</evidence>
<dbReference type="SMART" id="SM00448">
    <property type="entry name" value="REC"/>
    <property type="match status" value="1"/>
</dbReference>
<feature type="domain" description="Response regulatory" evidence="2">
    <location>
        <begin position="2"/>
        <end position="116"/>
    </location>
</feature>
<protein>
    <submittedName>
        <fullName evidence="3">DNA-binding response regulator</fullName>
    </submittedName>
</protein>
<name>A0A1W1CQ72_9ZZZZ</name>
<dbReference type="InterPro" id="IPR016032">
    <property type="entry name" value="Sig_transdc_resp-reg_C-effctor"/>
</dbReference>
<dbReference type="PANTHER" id="PTHR48111:SF70">
    <property type="entry name" value="TWO-COMPONENT RESPONSE REGULATOR YBDJ"/>
    <property type="match status" value="1"/>
</dbReference>
<keyword evidence="1 3" id="KW-0238">DNA-binding</keyword>
<sequence>MKILLLEDDVILHESLKIYLEMEGFEISSAFNAHDVYNITFENSFDVYIFDVNLVGENGFEILKSLRESGDNTPTIYTTALVDISSMSIGFSLGADDYIKKPFDPEELVLRIKSRYIKNDYLLYKNIHYNPLTKEIYQDKHLVVLSNILSHIFDLFISNINKIISNEILLAQLDNPNQNALRVNISKLKTKLNLDIKNIRGVGYILEDI</sequence>
<organism evidence="3">
    <name type="scientific">hydrothermal vent metagenome</name>
    <dbReference type="NCBI Taxonomy" id="652676"/>
    <lineage>
        <taxon>unclassified sequences</taxon>
        <taxon>metagenomes</taxon>
        <taxon>ecological metagenomes</taxon>
    </lineage>
</organism>
<dbReference type="InterPro" id="IPR011006">
    <property type="entry name" value="CheY-like_superfamily"/>
</dbReference>
<dbReference type="GO" id="GO:0000156">
    <property type="term" value="F:phosphorelay response regulator activity"/>
    <property type="evidence" value="ECO:0007669"/>
    <property type="project" value="TreeGrafter"/>
</dbReference>
<gene>
    <name evidence="3" type="ORF">MNB_SV-13-1570</name>
</gene>
<dbReference type="SMART" id="SM00862">
    <property type="entry name" value="Trans_reg_C"/>
    <property type="match status" value="1"/>
</dbReference>
<dbReference type="InterPro" id="IPR036388">
    <property type="entry name" value="WH-like_DNA-bd_sf"/>
</dbReference>
<dbReference type="GO" id="GO:0000976">
    <property type="term" value="F:transcription cis-regulatory region binding"/>
    <property type="evidence" value="ECO:0007669"/>
    <property type="project" value="TreeGrafter"/>
</dbReference>
<dbReference type="AlphaFoldDB" id="A0A1W1CQ72"/>
<dbReference type="SUPFAM" id="SSF46894">
    <property type="entry name" value="C-terminal effector domain of the bipartite response regulators"/>
    <property type="match status" value="1"/>
</dbReference>
<dbReference type="GO" id="GO:0005829">
    <property type="term" value="C:cytosol"/>
    <property type="evidence" value="ECO:0007669"/>
    <property type="project" value="TreeGrafter"/>
</dbReference>
<dbReference type="PANTHER" id="PTHR48111">
    <property type="entry name" value="REGULATOR OF RPOS"/>
    <property type="match status" value="1"/>
</dbReference>
<dbReference type="EMBL" id="FPHM01000112">
    <property type="protein sequence ID" value="SFV67811.1"/>
    <property type="molecule type" value="Genomic_DNA"/>
</dbReference>
<dbReference type="InterPro" id="IPR001867">
    <property type="entry name" value="OmpR/PhoB-type_DNA-bd"/>
</dbReference>
<dbReference type="GO" id="GO:0006355">
    <property type="term" value="P:regulation of DNA-templated transcription"/>
    <property type="evidence" value="ECO:0007669"/>
    <property type="project" value="InterPro"/>
</dbReference>
<evidence type="ECO:0000256" key="1">
    <source>
        <dbReference type="ARBA" id="ARBA00023125"/>
    </source>
</evidence>